<protein>
    <recommendedName>
        <fullName evidence="1">DUF6946 domain-containing protein</fullName>
    </recommendedName>
</protein>
<evidence type="ECO:0000259" key="1">
    <source>
        <dbReference type="Pfam" id="PF22187"/>
    </source>
</evidence>
<evidence type="ECO:0000313" key="3">
    <source>
        <dbReference type="Proteomes" id="UP000006048"/>
    </source>
</evidence>
<sequence length="265" mass="30255">MSEIFGVKRLKTIDDWIEVVTRRHYKQGHSAYECAHRWKNVGSRFPEPIASICRKSRLQVLEGMEIKQLYAEFPVWLDTHSTPSKNDLMIFAEGPGNRKVVVAVEAKCDESFAQPVDTWIRTADKPVPRRQRKLFKGAYGPVERKIRRLKFLNAILSTDIGAESTVRYQLLHRTASAVLTARQTYAEAAVVLIQAFTESEGNFRDFQDFCKLLGFPKIIKNTVIGPYFTAASPEVPLFLIYFQDRRQGTRPHDSLFPESSTTQAA</sequence>
<proteinExistence type="predicted"/>
<gene>
    <name evidence="2" type="ordered locus">Turpa_3550</name>
</gene>
<dbReference type="KEGG" id="tpx:Turpa_3550"/>
<keyword evidence="3" id="KW-1185">Reference proteome</keyword>
<dbReference type="Proteomes" id="UP000006048">
    <property type="component" value="Chromosome"/>
</dbReference>
<dbReference type="OrthoDB" id="2844408at2"/>
<feature type="domain" description="DUF6946" evidence="1">
    <location>
        <begin position="11"/>
        <end position="225"/>
    </location>
</feature>
<evidence type="ECO:0000313" key="2">
    <source>
        <dbReference type="EMBL" id="AFM14185.1"/>
    </source>
</evidence>
<organism evidence="2 3">
    <name type="scientific">Turneriella parva (strain ATCC BAA-1111 / DSM 21527 / NCTC 11395 / H)</name>
    <name type="common">Leptospira parva</name>
    <dbReference type="NCBI Taxonomy" id="869212"/>
    <lineage>
        <taxon>Bacteria</taxon>
        <taxon>Pseudomonadati</taxon>
        <taxon>Spirochaetota</taxon>
        <taxon>Spirochaetia</taxon>
        <taxon>Leptospirales</taxon>
        <taxon>Leptospiraceae</taxon>
        <taxon>Turneriella</taxon>
    </lineage>
</organism>
<dbReference type="AlphaFoldDB" id="I4BA78"/>
<dbReference type="Pfam" id="PF22187">
    <property type="entry name" value="DUF6946"/>
    <property type="match status" value="1"/>
</dbReference>
<name>I4BA78_TURPD</name>
<dbReference type="InterPro" id="IPR054024">
    <property type="entry name" value="DUF6946"/>
</dbReference>
<dbReference type="STRING" id="869212.Turpa_3550"/>
<dbReference type="EMBL" id="CP002959">
    <property type="protein sequence ID" value="AFM14185.1"/>
    <property type="molecule type" value="Genomic_DNA"/>
</dbReference>
<dbReference type="RefSeq" id="WP_014804663.1">
    <property type="nucleotide sequence ID" value="NC_018020.1"/>
</dbReference>
<accession>I4BA78</accession>
<dbReference type="HOGENOM" id="CLU_1203470_0_0_12"/>
<reference evidence="2 3" key="1">
    <citation type="submission" date="2012-06" db="EMBL/GenBank/DDBJ databases">
        <title>The complete chromosome of genome of Turneriella parva DSM 21527.</title>
        <authorList>
            <consortium name="US DOE Joint Genome Institute (JGI-PGF)"/>
            <person name="Lucas S."/>
            <person name="Han J."/>
            <person name="Lapidus A."/>
            <person name="Bruce D."/>
            <person name="Goodwin L."/>
            <person name="Pitluck S."/>
            <person name="Peters L."/>
            <person name="Kyrpides N."/>
            <person name="Mavromatis K."/>
            <person name="Ivanova N."/>
            <person name="Mikhailova N."/>
            <person name="Chertkov O."/>
            <person name="Detter J.C."/>
            <person name="Tapia R."/>
            <person name="Han C."/>
            <person name="Land M."/>
            <person name="Hauser L."/>
            <person name="Markowitz V."/>
            <person name="Cheng J.-F."/>
            <person name="Hugenholtz P."/>
            <person name="Woyke T."/>
            <person name="Wu D."/>
            <person name="Gronow S."/>
            <person name="Wellnitz S."/>
            <person name="Brambilla E."/>
            <person name="Klenk H.-P."/>
            <person name="Eisen J.A."/>
        </authorList>
    </citation>
    <scope>NUCLEOTIDE SEQUENCE [LARGE SCALE GENOMIC DNA]</scope>
    <source>
        <strain evidence="3">ATCC BAA-1111 / DSM 21527 / NCTC 11395 / H</strain>
    </source>
</reference>